<reference evidence="2" key="1">
    <citation type="submission" date="2013-09" db="EMBL/GenBank/DDBJ databases">
        <title>Corchorus olitorius genome sequencing.</title>
        <authorList>
            <person name="Alam M."/>
            <person name="Haque M.S."/>
            <person name="Islam M.S."/>
            <person name="Emdad E.M."/>
            <person name="Islam M.M."/>
            <person name="Ahmed B."/>
            <person name="Halim A."/>
            <person name="Hossen Q.M.M."/>
            <person name="Hossain M.Z."/>
            <person name="Ahmed R."/>
            <person name="Khan M.M."/>
            <person name="Islam R."/>
            <person name="Rashid M.M."/>
            <person name="Khan S.A."/>
            <person name="Rahman M.S."/>
            <person name="Alam M."/>
            <person name="Yahiya A.S."/>
            <person name="Khan M.S."/>
            <person name="Azam M.S."/>
            <person name="Haque T."/>
            <person name="Lashkar M.Z.H."/>
            <person name="Akhand A.I."/>
            <person name="Morshed G."/>
            <person name="Roy S."/>
            <person name="Uddin K.S."/>
            <person name="Rabeya T."/>
            <person name="Hossain A.S."/>
            <person name="Chowdhury A."/>
            <person name="Snigdha A.R."/>
            <person name="Mortoza M.S."/>
            <person name="Matin S.A."/>
            <person name="Hoque S.M.E."/>
            <person name="Islam M.K."/>
            <person name="Roy D.K."/>
            <person name="Haider R."/>
            <person name="Moosa M.M."/>
            <person name="Elias S.M."/>
            <person name="Hasan A.M."/>
            <person name="Jahan S."/>
            <person name="Shafiuddin M."/>
            <person name="Mahmood N."/>
            <person name="Shommy N.S."/>
        </authorList>
    </citation>
    <scope>NUCLEOTIDE SEQUENCE [LARGE SCALE GENOMIC DNA]</scope>
    <source>
        <strain evidence="2">cv. O-4</strain>
    </source>
</reference>
<evidence type="ECO:0000313" key="2">
    <source>
        <dbReference type="Proteomes" id="UP000187203"/>
    </source>
</evidence>
<organism evidence="1 2">
    <name type="scientific">Corchorus olitorius</name>
    <dbReference type="NCBI Taxonomy" id="93759"/>
    <lineage>
        <taxon>Eukaryota</taxon>
        <taxon>Viridiplantae</taxon>
        <taxon>Streptophyta</taxon>
        <taxon>Embryophyta</taxon>
        <taxon>Tracheophyta</taxon>
        <taxon>Spermatophyta</taxon>
        <taxon>Magnoliopsida</taxon>
        <taxon>eudicotyledons</taxon>
        <taxon>Gunneridae</taxon>
        <taxon>Pentapetalae</taxon>
        <taxon>rosids</taxon>
        <taxon>malvids</taxon>
        <taxon>Malvales</taxon>
        <taxon>Malvaceae</taxon>
        <taxon>Grewioideae</taxon>
        <taxon>Apeibeae</taxon>
        <taxon>Corchorus</taxon>
    </lineage>
</organism>
<keyword evidence="2" id="KW-1185">Reference proteome</keyword>
<dbReference type="STRING" id="93759.A0A1R3KKY8"/>
<dbReference type="EMBL" id="AWUE01013074">
    <property type="protein sequence ID" value="OMP07737.1"/>
    <property type="molecule type" value="Genomic_DNA"/>
</dbReference>
<evidence type="ECO:0000313" key="1">
    <source>
        <dbReference type="EMBL" id="OMP07737.1"/>
    </source>
</evidence>
<gene>
    <name evidence="1" type="ORF">COLO4_07088</name>
</gene>
<dbReference type="AlphaFoldDB" id="A0A1R3KKY8"/>
<protein>
    <submittedName>
        <fullName evidence="1">Uncharacterized protein</fullName>
    </submittedName>
</protein>
<name>A0A1R3KKY8_9ROSI</name>
<proteinExistence type="predicted"/>
<comment type="caution">
    <text evidence="1">The sequence shown here is derived from an EMBL/GenBank/DDBJ whole genome shotgun (WGS) entry which is preliminary data.</text>
</comment>
<dbReference type="OrthoDB" id="1938320at2759"/>
<accession>A0A1R3KKY8</accession>
<sequence length="85" mass="8999">MATTSQSSCNHADEDYIDMELLKRSNSANSEIEGSIEGAIAYCKKSQHLPCSSRKTGTEVGVCSLSASKISVSGDQERVPGLCSI</sequence>
<dbReference type="Proteomes" id="UP000187203">
    <property type="component" value="Unassembled WGS sequence"/>
</dbReference>